<dbReference type="SUPFAM" id="SSF101790">
    <property type="entry name" value="Aminomethyltransferase beta-barrel domain"/>
    <property type="match status" value="1"/>
</dbReference>
<dbReference type="AlphaFoldDB" id="A0A3E0UBX4"/>
<dbReference type="PANTHER" id="PTHR22602:SF0">
    <property type="entry name" value="TRANSFERASE CAF17, MITOCHONDRIAL-RELATED"/>
    <property type="match status" value="1"/>
</dbReference>
<dbReference type="Proteomes" id="UP000256999">
    <property type="component" value="Unassembled WGS sequence"/>
</dbReference>
<dbReference type="InterPro" id="IPR048451">
    <property type="entry name" value="YgfZ_barrel"/>
</dbReference>
<dbReference type="NCBIfam" id="NF007110">
    <property type="entry name" value="PRK09559.1"/>
    <property type="match status" value="1"/>
</dbReference>
<dbReference type="NCBIfam" id="TIGR03317">
    <property type="entry name" value="ygfZ_signature"/>
    <property type="match status" value="1"/>
</dbReference>
<dbReference type="InterPro" id="IPR029043">
    <property type="entry name" value="GcvT/YgfZ_C"/>
</dbReference>
<reference evidence="2 3" key="1">
    <citation type="submission" date="2018-08" db="EMBL/GenBank/DDBJ databases">
        <title>Thalassotalea euphylliae genome.</title>
        <authorList>
            <person name="Summers S."/>
            <person name="Rice S.A."/>
            <person name="Freckelton M.L."/>
            <person name="Nedved B.T."/>
            <person name="Hadfield M.G."/>
        </authorList>
    </citation>
    <scope>NUCLEOTIDE SEQUENCE [LARGE SCALE GENOMIC DNA]</scope>
    <source>
        <strain evidence="2 3">H2</strain>
    </source>
</reference>
<sequence>MGVLTSQNEQVIIEIGITPIEIKSWYSLVFFESAYTCISNLIFCINHHMSSALPNLSTLPPNFMMPLPQLSAIKLAGEEQQKYLQGQVTCDINEQHAHSLQHGAHCDAKGKVLSVFRLITHQDALFLVQPQSSIKSSLAELQKFGVFAKVEISEATNLEFTCLVGEQASQQLAAQVGSLPDALTPVVTHQGASIVYLAGKITRYLVVASAEESEQLLGTIEAEQIGPEAWQLLEISEGFPQLNESTVAKYVPQMLNLDKLAGISFTKGCYLGQETVARMQYLGKNKKMMALITGHSETTLASAIGFEKQMAENWRTGGDVLASYQADTGELYIQAVVANDLSDSDVLRVKDNDSVKLFLTALPYDNTQNADE</sequence>
<protein>
    <submittedName>
        <fullName evidence="2">tRNA-modifying protein YgfZ</fullName>
    </submittedName>
</protein>
<dbReference type="Pfam" id="PF21130">
    <property type="entry name" value="YgfZ_barrel"/>
    <property type="match status" value="1"/>
</dbReference>
<evidence type="ECO:0000313" key="2">
    <source>
        <dbReference type="EMBL" id="REL34508.1"/>
    </source>
</evidence>
<feature type="domain" description="tRNA-modifying protein YgfZ-like beta-barrel" evidence="1">
    <location>
        <begin position="285"/>
        <end position="352"/>
    </location>
</feature>
<dbReference type="Gene3D" id="3.30.70.1630">
    <property type="match status" value="1"/>
</dbReference>
<dbReference type="SUPFAM" id="SSF103025">
    <property type="entry name" value="Folate-binding domain"/>
    <property type="match status" value="1"/>
</dbReference>
<dbReference type="GO" id="GO:0016226">
    <property type="term" value="P:iron-sulfur cluster assembly"/>
    <property type="evidence" value="ECO:0007669"/>
    <property type="project" value="TreeGrafter"/>
</dbReference>
<name>A0A3E0UBX4_9GAMM</name>
<dbReference type="OrthoDB" id="9796287at2"/>
<dbReference type="InterPro" id="IPR045179">
    <property type="entry name" value="YgfZ/GcvT"/>
</dbReference>
<evidence type="ECO:0000259" key="1">
    <source>
        <dbReference type="Pfam" id="PF21130"/>
    </source>
</evidence>
<evidence type="ECO:0000313" key="3">
    <source>
        <dbReference type="Proteomes" id="UP000256999"/>
    </source>
</evidence>
<organism evidence="2 3">
    <name type="scientific">Thalassotalea euphylliae</name>
    <dbReference type="NCBI Taxonomy" id="1655234"/>
    <lineage>
        <taxon>Bacteria</taxon>
        <taxon>Pseudomonadati</taxon>
        <taxon>Pseudomonadota</taxon>
        <taxon>Gammaproteobacteria</taxon>
        <taxon>Alteromonadales</taxon>
        <taxon>Colwelliaceae</taxon>
        <taxon>Thalassotalea</taxon>
    </lineage>
</organism>
<dbReference type="Gene3D" id="3.30.70.1400">
    <property type="entry name" value="Aminomethyltransferase beta-barrel domains"/>
    <property type="match status" value="1"/>
</dbReference>
<dbReference type="InterPro" id="IPR017703">
    <property type="entry name" value="YgfZ/GCV_T_CS"/>
</dbReference>
<proteinExistence type="predicted"/>
<dbReference type="EMBL" id="QUOV01000001">
    <property type="protein sequence ID" value="REL34508.1"/>
    <property type="molecule type" value="Genomic_DNA"/>
</dbReference>
<accession>A0A3E0UBX4</accession>
<gene>
    <name evidence="2" type="primary">ygfZ</name>
    <name evidence="2" type="ORF">DXX92_03585</name>
</gene>
<comment type="caution">
    <text evidence="2">The sequence shown here is derived from an EMBL/GenBank/DDBJ whole genome shotgun (WGS) entry which is preliminary data.</text>
</comment>
<dbReference type="PANTHER" id="PTHR22602">
    <property type="entry name" value="TRANSFERASE CAF17, MITOCHONDRIAL-RELATED"/>
    <property type="match status" value="1"/>
</dbReference>
<dbReference type="RefSeq" id="WP_115999185.1">
    <property type="nucleotide sequence ID" value="NZ_QUOV01000001.1"/>
</dbReference>
<dbReference type="Gene3D" id="2.40.30.160">
    <property type="match status" value="1"/>
</dbReference>